<accession>A0A084ERB9</accession>
<sequence>MIEIYKLRELKTKDLDSYTHINPWWNKKVNKLIFKIKNFITHFNLNPNDYIDFDSIEQVKLDKFFRSINNYLHFFNPKLNHIITNKKLLVKFQKQIKNYIKLIGMCFGILIMIDFYNQLNEKEVLNKKELVLKISNKTLNDKFERFTTEVLKLIPNEYKTNLKDLYNEKTINNQLFNSSEFIRWTNKYATRLFKTKKIKEIDYLKIVYYCILENEFNRSVNLLIREFINKL</sequence>
<proteinExistence type="predicted"/>
<dbReference type="EMBL" id="JFDO01000004">
    <property type="protein sequence ID" value="KEZ20511.1"/>
    <property type="molecule type" value="Genomic_DNA"/>
</dbReference>
<evidence type="ECO:0000313" key="1">
    <source>
        <dbReference type="EMBL" id="KEZ20511.1"/>
    </source>
</evidence>
<evidence type="ECO:0000313" key="2">
    <source>
        <dbReference type="Proteomes" id="UP000028533"/>
    </source>
</evidence>
<comment type="caution">
    <text evidence="1">The sequence shown here is derived from an EMBL/GenBank/DDBJ whole genome shotgun (WGS) entry which is preliminary data.</text>
</comment>
<organism evidence="1 2">
    <name type="scientific">Mycoplasma capricolum subsp. capricolum 14232</name>
    <dbReference type="NCBI Taxonomy" id="1188238"/>
    <lineage>
        <taxon>Bacteria</taxon>
        <taxon>Bacillati</taxon>
        <taxon>Mycoplasmatota</taxon>
        <taxon>Mollicutes</taxon>
        <taxon>Mycoplasmataceae</taxon>
        <taxon>Mycoplasma</taxon>
    </lineage>
</organism>
<dbReference type="AlphaFoldDB" id="A0A084ERB9"/>
<name>A0A084ERB9_MYCCA</name>
<protein>
    <submittedName>
        <fullName evidence="1">Uncharacterized protein</fullName>
    </submittedName>
</protein>
<gene>
    <name evidence="1" type="ORF">MCAPa_0870</name>
</gene>
<reference evidence="1 2" key="1">
    <citation type="submission" date="2014-02" db="EMBL/GenBank/DDBJ databases">
        <title>Genome sequence of Mycoplasma capricolum subsp. capricolum strain 14232.</title>
        <authorList>
            <person name="Sirand-Pugnet P."/>
            <person name="Breton M."/>
            <person name="Dordet-Frisoni E."/>
            <person name="Baranowski E."/>
            <person name="Barre A."/>
            <person name="Couture C."/>
            <person name="Dupuy V."/>
            <person name="Gaurivaud P."/>
            <person name="Jacob D."/>
            <person name="Lemaitre C."/>
            <person name="Manso-Silvan L."/>
            <person name="Nikolski M."/>
            <person name="Nouvel L.-X."/>
            <person name="Poumarat F."/>
            <person name="Tardy F."/>
            <person name="Thebault P."/>
            <person name="Theil S."/>
            <person name="Citti C."/>
            <person name="Thiaucourt F."/>
            <person name="Blanchard A."/>
        </authorList>
    </citation>
    <scope>NUCLEOTIDE SEQUENCE [LARGE SCALE GENOMIC DNA]</scope>
    <source>
        <strain evidence="1 2">14232</strain>
    </source>
</reference>
<dbReference type="Proteomes" id="UP000028533">
    <property type="component" value="Unassembled WGS sequence"/>
</dbReference>
<dbReference type="RefSeq" id="WP_036431066.1">
    <property type="nucleotide sequence ID" value="NZ_JFDO01000004.1"/>
</dbReference>